<protein>
    <submittedName>
        <fullName evidence="1">Uncharacterized protein</fullName>
    </submittedName>
</protein>
<sequence>MNNYENYFEEIENRAQQIGELIEEIIKLDDIIATHQQYDSQGLQKDQYVKRREEYTARLNQFLHPHKLKIVSNEAA</sequence>
<dbReference type="RefSeq" id="WP_183496666.1">
    <property type="nucleotide sequence ID" value="NZ_JACIFF010000008.1"/>
</dbReference>
<dbReference type="EMBL" id="JACIFF010000008">
    <property type="protein sequence ID" value="MBB4080429.1"/>
    <property type="molecule type" value="Genomic_DNA"/>
</dbReference>
<name>A0A840EF51_9BACT</name>
<dbReference type="Proteomes" id="UP000576209">
    <property type="component" value="Unassembled WGS sequence"/>
</dbReference>
<proteinExistence type="predicted"/>
<evidence type="ECO:0000313" key="1">
    <source>
        <dbReference type="EMBL" id="MBB4080429.1"/>
    </source>
</evidence>
<reference evidence="1 2" key="1">
    <citation type="submission" date="2020-08" db="EMBL/GenBank/DDBJ databases">
        <title>Genomic Encyclopedia of Type Strains, Phase IV (KMG-IV): sequencing the most valuable type-strain genomes for metagenomic binning, comparative biology and taxonomic classification.</title>
        <authorList>
            <person name="Goeker M."/>
        </authorList>
    </citation>
    <scope>NUCLEOTIDE SEQUENCE [LARGE SCALE GENOMIC DNA]</scope>
    <source>
        <strain evidence="1 2">DSM 105137</strain>
    </source>
</reference>
<evidence type="ECO:0000313" key="2">
    <source>
        <dbReference type="Proteomes" id="UP000576209"/>
    </source>
</evidence>
<accession>A0A840EF51</accession>
<gene>
    <name evidence="1" type="ORF">GGR28_003063</name>
</gene>
<dbReference type="AlphaFoldDB" id="A0A840EF51"/>
<keyword evidence="2" id="KW-1185">Reference proteome</keyword>
<comment type="caution">
    <text evidence="1">The sequence shown here is derived from an EMBL/GenBank/DDBJ whole genome shotgun (WGS) entry which is preliminary data.</text>
</comment>
<organism evidence="1 2">
    <name type="scientific">Neolewinella aquimaris</name>
    <dbReference type="NCBI Taxonomy" id="1835722"/>
    <lineage>
        <taxon>Bacteria</taxon>
        <taxon>Pseudomonadati</taxon>
        <taxon>Bacteroidota</taxon>
        <taxon>Saprospiria</taxon>
        <taxon>Saprospirales</taxon>
        <taxon>Lewinellaceae</taxon>
        <taxon>Neolewinella</taxon>
    </lineage>
</organism>